<protein>
    <recommendedName>
        <fullName evidence="2">Nucleoside 2-deoxyribosyltransferase</fullName>
    </recommendedName>
</protein>
<proteinExistence type="predicted"/>
<dbReference type="Gene3D" id="3.40.50.450">
    <property type="match status" value="1"/>
</dbReference>
<organism evidence="1">
    <name type="scientific">hydrothermal vent metagenome</name>
    <dbReference type="NCBI Taxonomy" id="652676"/>
    <lineage>
        <taxon>unclassified sequences</taxon>
        <taxon>metagenomes</taxon>
        <taxon>ecological metagenomes</taxon>
    </lineage>
</organism>
<dbReference type="SUPFAM" id="SSF52309">
    <property type="entry name" value="N-(deoxy)ribosyltransferase-like"/>
    <property type="match status" value="1"/>
</dbReference>
<accession>A0A3B0YDD8</accession>
<reference evidence="1" key="1">
    <citation type="submission" date="2018-06" db="EMBL/GenBank/DDBJ databases">
        <authorList>
            <person name="Zhirakovskaya E."/>
        </authorList>
    </citation>
    <scope>NUCLEOTIDE SEQUENCE</scope>
</reference>
<dbReference type="AlphaFoldDB" id="A0A3B0YDD8"/>
<dbReference type="EMBL" id="UOFN01000019">
    <property type="protein sequence ID" value="VAW73627.1"/>
    <property type="molecule type" value="Genomic_DNA"/>
</dbReference>
<name>A0A3B0YDD8_9ZZZZ</name>
<evidence type="ECO:0008006" key="2">
    <source>
        <dbReference type="Google" id="ProtNLM"/>
    </source>
</evidence>
<gene>
    <name evidence="1" type="ORF">MNBD_GAMMA15-2237</name>
</gene>
<sequence length="263" mass="29494">MSNSRIYLNSNKAPGNMFYTDGVLDVSKVNQYPALLVKEPDGTGNQFAKVAHITNIIPGYKETVIQYTIDSGIAPVSNVDLEKYPTELRLGAFGLAHTCWDLCEVDLYKLLLQNQQRKTVSSKVFSLEATYAQDESLVSIMMPFNAEFDPVYSTLQEATTSIGFSCVRADDIWEHHTIIQDIVNIIARAKVVICDCSGKNPNVFYEAGIAHAIGKEVILITQSEQDVPFDLRHLRYIHYLSNNEGLRELSVSLQAKLRSIRGW</sequence>
<evidence type="ECO:0000313" key="1">
    <source>
        <dbReference type="EMBL" id="VAW73627.1"/>
    </source>
</evidence>